<reference evidence="7" key="1">
    <citation type="submission" date="2025-08" db="UniProtKB">
        <authorList>
            <consortium name="RefSeq"/>
        </authorList>
    </citation>
    <scope>IDENTIFICATION</scope>
</reference>
<dbReference type="PANTHER" id="PTHR19143:SF458">
    <property type="entry name" value="FIBRINOGEN C-TERMINAL DOMAIN-CONTAINING PROTEIN-RELATED"/>
    <property type="match status" value="1"/>
</dbReference>
<dbReference type="NCBIfam" id="NF040941">
    <property type="entry name" value="GGGWT_bact"/>
    <property type="match status" value="1"/>
</dbReference>
<feature type="region of interest" description="Disordered" evidence="3">
    <location>
        <begin position="499"/>
        <end position="525"/>
    </location>
</feature>
<dbReference type="PANTHER" id="PTHR19143">
    <property type="entry name" value="FIBRINOGEN/TENASCIN/ANGIOPOEITIN"/>
    <property type="match status" value="1"/>
</dbReference>
<dbReference type="SUPFAM" id="SSF56496">
    <property type="entry name" value="Fibrinogen C-terminal domain-like"/>
    <property type="match status" value="1"/>
</dbReference>
<feature type="compositionally biased region" description="Basic and acidic residues" evidence="3">
    <location>
        <begin position="499"/>
        <end position="511"/>
    </location>
</feature>
<dbReference type="InParanoid" id="A0A7E5X2K2"/>
<evidence type="ECO:0000256" key="4">
    <source>
        <dbReference type="SAM" id="SignalP"/>
    </source>
</evidence>
<feature type="domain" description="Fibrinogen C-terminal" evidence="5">
    <location>
        <begin position="261"/>
        <end position="480"/>
    </location>
</feature>
<comment type="function">
    <text evidence="2">Lectin involved in innate immunity. Agglutinates all types of human erythrocytes, Gram-positive and Gram-negative bacteria. Has a stronger agglutinating activity towards Gram-negative bacteria than towards Gram-positive bacteria. Specifically recognizes acetyl group-containing substances on agglutinated cells. The hemagglutinating activity was inhibited by EDTA, acetyl group-containing mono- and disaccharides, N-acetyl derivatives of amino acids, other acetyl group-containing substances, propionamide and benzamide. Enhances the antimicrobial activity of big defensin against Gram-positive bacteria but not against Gram-negative bacteria.</text>
</comment>
<evidence type="ECO:0000259" key="5">
    <source>
        <dbReference type="PROSITE" id="PS51406"/>
    </source>
</evidence>
<dbReference type="GeneID" id="113507883"/>
<feature type="signal peptide" evidence="4">
    <location>
        <begin position="1"/>
        <end position="20"/>
    </location>
</feature>
<keyword evidence="6" id="KW-1185">Reference proteome</keyword>
<dbReference type="SMART" id="SM00186">
    <property type="entry name" value="FBG"/>
    <property type="match status" value="1"/>
</dbReference>
<gene>
    <name evidence="7" type="primary">LOC113507883</name>
</gene>
<dbReference type="Gene3D" id="3.90.215.10">
    <property type="entry name" value="Gamma Fibrinogen, chain A, domain 1"/>
    <property type="match status" value="1"/>
</dbReference>
<evidence type="ECO:0000313" key="6">
    <source>
        <dbReference type="Proteomes" id="UP000322000"/>
    </source>
</evidence>
<dbReference type="GO" id="GO:0030246">
    <property type="term" value="F:carbohydrate binding"/>
    <property type="evidence" value="ECO:0007669"/>
    <property type="project" value="UniProtKB-ARBA"/>
</dbReference>
<dbReference type="Proteomes" id="UP000322000">
    <property type="component" value="Unplaced"/>
</dbReference>
<dbReference type="PROSITE" id="PS51406">
    <property type="entry name" value="FIBRINOGEN_C_2"/>
    <property type="match status" value="1"/>
</dbReference>
<evidence type="ECO:0000256" key="1">
    <source>
        <dbReference type="ARBA" id="ARBA00023157"/>
    </source>
</evidence>
<organism evidence="6 7">
    <name type="scientific">Trichoplusia ni</name>
    <name type="common">Cabbage looper</name>
    <dbReference type="NCBI Taxonomy" id="7111"/>
    <lineage>
        <taxon>Eukaryota</taxon>
        <taxon>Metazoa</taxon>
        <taxon>Ecdysozoa</taxon>
        <taxon>Arthropoda</taxon>
        <taxon>Hexapoda</taxon>
        <taxon>Insecta</taxon>
        <taxon>Pterygota</taxon>
        <taxon>Neoptera</taxon>
        <taxon>Endopterygota</taxon>
        <taxon>Lepidoptera</taxon>
        <taxon>Glossata</taxon>
        <taxon>Ditrysia</taxon>
        <taxon>Noctuoidea</taxon>
        <taxon>Noctuidae</taxon>
        <taxon>Plusiinae</taxon>
        <taxon>Trichoplusia</taxon>
    </lineage>
</organism>
<dbReference type="InterPro" id="IPR036056">
    <property type="entry name" value="Fibrinogen-like_C"/>
</dbReference>
<dbReference type="Pfam" id="PF00147">
    <property type="entry name" value="Fibrinogen_C"/>
    <property type="match status" value="1"/>
</dbReference>
<keyword evidence="4" id="KW-0732">Signal</keyword>
<protein>
    <submittedName>
        <fullName evidence="7">Angiopoietin-related protein 4-like isoform X1</fullName>
    </submittedName>
</protein>
<dbReference type="InterPro" id="IPR002181">
    <property type="entry name" value="Fibrinogen_a/b/g_C_dom"/>
</dbReference>
<dbReference type="AlphaFoldDB" id="A0A7E5X2K2"/>
<dbReference type="InterPro" id="IPR014716">
    <property type="entry name" value="Fibrinogen_a/b/g_C_1"/>
</dbReference>
<dbReference type="KEGG" id="tnl:113507883"/>
<dbReference type="InterPro" id="IPR020837">
    <property type="entry name" value="Fibrinogen_CS"/>
</dbReference>
<dbReference type="FunFam" id="3.90.215.10:FF:000001">
    <property type="entry name" value="Tenascin isoform 1"/>
    <property type="match status" value="1"/>
</dbReference>
<name>A0A7E5X2K2_TRINI</name>
<evidence type="ECO:0000313" key="7">
    <source>
        <dbReference type="RefSeq" id="XP_026746616.1"/>
    </source>
</evidence>
<accession>A0A7E5X2K2</accession>
<evidence type="ECO:0000256" key="2">
    <source>
        <dbReference type="ARBA" id="ARBA00053344"/>
    </source>
</evidence>
<dbReference type="GO" id="GO:0005615">
    <property type="term" value="C:extracellular space"/>
    <property type="evidence" value="ECO:0007669"/>
    <property type="project" value="TreeGrafter"/>
</dbReference>
<dbReference type="RefSeq" id="XP_026746616.1">
    <property type="nucleotide sequence ID" value="XM_026890815.1"/>
</dbReference>
<dbReference type="CDD" id="cd00087">
    <property type="entry name" value="FReD"/>
    <property type="match status" value="1"/>
</dbReference>
<sequence length="550" mass="62691">MFPNLTVLQIAIIALTTVSCEVNRDKRGRRKNDYPDKSLWKKEYEEELTDAMLSNRRRENYTRAAQGSPSDNDAIVEKLMESITSSEKYLKKVDSIDFRLNRLDIEVHEKTNVILKQLAEIGNAVRTDTCADKLDSTLHALKSDMNTLKFFVEKRPSSRTGSIGKALPAAAPKKAEGADYHIDSTLDTRLTFLENHMKSIQTGVDSIVATISEVKSRQYTRTFAKSDVTGTVDTMSLINEFRKTLREQKNKKCECKSNRVDRSERYPTDCHEIQVQGFNVSGIYKIRPEDMEPFYVLCDLTTAGGGWTVFQNRFDGSQDFYKGWSDYEYGFGNLAGEFWLGLEKLNYLTNQKLYELRIEMETQHGQDAYAGYSVFTVGPEHEGYRISTLGTFYGTAGDSLSYHAGQKFSTLDVDNDEWKEGACATEHGGAWWYKECDKSNLNGKYSMTTEDNRGQSMYWISFKGPNFPLTKTKMMIRPLPASKPIDYMDTNRKILEGPELRPPVDKVRPIPDKLPGLRTNNVKGTYDLSPSHSQYRYDEPTADAFFPNYA</sequence>
<feature type="chain" id="PRO_5028828213" evidence="4">
    <location>
        <begin position="21"/>
        <end position="550"/>
    </location>
</feature>
<dbReference type="PROSITE" id="PS00514">
    <property type="entry name" value="FIBRINOGEN_C_1"/>
    <property type="match status" value="1"/>
</dbReference>
<dbReference type="InterPro" id="IPR050373">
    <property type="entry name" value="Fibrinogen_C-term_domain"/>
</dbReference>
<keyword evidence="1" id="KW-1015">Disulfide bond</keyword>
<evidence type="ECO:0000256" key="3">
    <source>
        <dbReference type="SAM" id="MobiDB-lite"/>
    </source>
</evidence>
<dbReference type="OrthoDB" id="6145874at2759"/>
<proteinExistence type="predicted"/>